<accession>A0ACA9TYG2</accession>
<gene>
    <name evidence="1" type="ORF">CRV2_00012387</name>
</gene>
<dbReference type="Proteomes" id="UP000836387">
    <property type="component" value="Unassembled WGS sequence"/>
</dbReference>
<evidence type="ECO:0000313" key="2">
    <source>
        <dbReference type="Proteomes" id="UP000836387"/>
    </source>
</evidence>
<sequence>MDVREKEPPAIIPCLVNDNEVEDEPVSLANRFRKLPLEARADPTDYSEYAGCAFSNCFRTSKLALPTSCGESQEARNRSYPYYSSERAARRKL</sequence>
<reference evidence="1" key="1">
    <citation type="submission" date="2020-04" db="EMBL/GenBank/DDBJ databases">
        <authorList>
            <person name="Broberg M."/>
        </authorList>
    </citation>
    <scope>NUCLEOTIDE SEQUENCE</scope>
</reference>
<name>A0ACA9TYG2_BIOOC</name>
<keyword evidence="2" id="KW-1185">Reference proteome</keyword>
<organism evidence="1 2">
    <name type="scientific">Clonostachys rosea f. rosea IK726</name>
    <dbReference type="NCBI Taxonomy" id="1349383"/>
    <lineage>
        <taxon>Eukaryota</taxon>
        <taxon>Fungi</taxon>
        <taxon>Dikarya</taxon>
        <taxon>Ascomycota</taxon>
        <taxon>Pezizomycotina</taxon>
        <taxon>Sordariomycetes</taxon>
        <taxon>Hypocreomycetidae</taxon>
        <taxon>Hypocreales</taxon>
        <taxon>Bionectriaceae</taxon>
        <taxon>Clonostachys</taxon>
    </lineage>
</organism>
<comment type="caution">
    <text evidence="1">The sequence shown here is derived from an EMBL/GenBank/DDBJ whole genome shotgun (WGS) entry which is preliminary data.</text>
</comment>
<evidence type="ECO:0000313" key="1">
    <source>
        <dbReference type="EMBL" id="CAG9945648.1"/>
    </source>
</evidence>
<dbReference type="EMBL" id="CADEHS020000009">
    <property type="protein sequence ID" value="CAG9945648.1"/>
    <property type="molecule type" value="Genomic_DNA"/>
</dbReference>
<reference evidence="1" key="2">
    <citation type="submission" date="2021-10" db="EMBL/GenBank/DDBJ databases">
        <authorList>
            <person name="Piombo E."/>
        </authorList>
    </citation>
    <scope>NUCLEOTIDE SEQUENCE</scope>
</reference>
<proteinExistence type="predicted"/>
<protein>
    <submittedName>
        <fullName evidence="1">Uncharacterized protein</fullName>
    </submittedName>
</protein>